<evidence type="ECO:0000259" key="3">
    <source>
        <dbReference type="Pfam" id="PF24494"/>
    </source>
</evidence>
<feature type="compositionally biased region" description="Low complexity" evidence="1">
    <location>
        <begin position="475"/>
        <end position="496"/>
    </location>
</feature>
<feature type="domain" description="DUF7587" evidence="3">
    <location>
        <begin position="117"/>
        <end position="282"/>
    </location>
</feature>
<feature type="compositionally biased region" description="Low complexity" evidence="1">
    <location>
        <begin position="517"/>
        <end position="543"/>
    </location>
</feature>
<keyword evidence="5" id="KW-1185">Reference proteome</keyword>
<reference evidence="4" key="1">
    <citation type="submission" date="2022-08" db="EMBL/GenBank/DDBJ databases">
        <authorList>
            <consortium name="DOE Joint Genome Institute"/>
            <person name="Min B."/>
            <person name="Sierra-Patev S."/>
            <person name="Naranjo-Ortiz M."/>
            <person name="Looney B."/>
            <person name="Konkel Z."/>
            <person name="Slot J.C."/>
            <person name="Sakamoto Y."/>
            <person name="Steenwyk J.L."/>
            <person name="Rokas A."/>
            <person name="Carro J."/>
            <person name="Camarero S."/>
            <person name="Ferreira P."/>
            <person name="Molpeceres G."/>
            <person name="Ruiz-duenas F.J."/>
            <person name="Serrano A."/>
            <person name="Henrissat B."/>
            <person name="Drula E."/>
            <person name="Hughes K.W."/>
            <person name="Mata J.L."/>
            <person name="Ishikawa N.K."/>
            <person name="Vargas-Isla R."/>
            <person name="Ushijima S."/>
            <person name="Smith C.A."/>
            <person name="Ahrendt S."/>
            <person name="Andreopoulos W."/>
            <person name="He G."/>
            <person name="LaButti K."/>
            <person name="Lipzen A."/>
            <person name="Ng V."/>
            <person name="Riley R."/>
            <person name="Sandor L."/>
            <person name="Barry K."/>
            <person name="Martinez A.T."/>
            <person name="Xiao Y."/>
            <person name="Gibbons J.G."/>
            <person name="Terashima K."/>
            <person name="Hibbett D.S."/>
            <person name="Grigoriev I.V."/>
        </authorList>
    </citation>
    <scope>NUCLEOTIDE SEQUENCE</scope>
    <source>
        <strain evidence="4">ET3784</strain>
    </source>
</reference>
<gene>
    <name evidence="4" type="ORF">DFJ43DRAFT_743112</name>
</gene>
<dbReference type="AlphaFoldDB" id="A0AA38MWH7"/>
<evidence type="ECO:0000256" key="1">
    <source>
        <dbReference type="SAM" id="MobiDB-lite"/>
    </source>
</evidence>
<dbReference type="InterPro" id="IPR056009">
    <property type="entry name" value="DUF7587"/>
</dbReference>
<accession>A0AA38MWH7</accession>
<dbReference type="Pfam" id="PF24494">
    <property type="entry name" value="DUF7587"/>
    <property type="match status" value="1"/>
</dbReference>
<comment type="caution">
    <text evidence="4">The sequence shown here is derived from an EMBL/GenBank/DDBJ whole genome shotgun (WGS) entry which is preliminary data.</text>
</comment>
<feature type="compositionally biased region" description="Polar residues" evidence="1">
    <location>
        <begin position="438"/>
        <end position="453"/>
    </location>
</feature>
<sequence>MSRDEPLMDIWNVPLAIFIEIQNVFHACSKLTMSRCGIESSLEMMAYALDLAHTHAQSTRTTKIYTALSTTFRSSIPYLNIMSNAANFIESSYDENHFLPQSGFGSDVTFDTISRYHRYLFRVYTPSSLPAVEDQTIFFVGARFNNTFAPQTPIIWEMYSSSSCASLVETATYEDCVQHLSWETRSRSPFISATFSFAWALWDAVRRFDTGIKHDVEIAVIDATALSGKAVTTLQLLRRSPSSDSRRHPRHWRWCRFAQESQSVLIHGFVPRSAVLASVPLRTVVQNLPSYFLKTPSGSQKILPPIDSPLGMILAWDPTGQKNANFHRFCQDMGDRFRRMPYQTRVREIAIGSVRLAMTLLDPWFHRTVQHGEIHLAVTRIRELSALIAHWPEQPGSRDYNEMASLMKALIVLLAEELPHNKSRRRQVATEEFEQVTDLVSSDSDSGSNTIQIESESETSSHRSFSKLRITIPDSGGTEFSSCSSPSSAAPLTPESDVSITSPSPLKRTKSPHSQHEPSSPVSSSSSHSCTPSHLIPQQPEVLSSLPSSPLQIAIPLGILTPITSPGPLSIYYSALKSPHFEFPVKSANLDDENCAENSAWDLLPAQDPVDEDDWETVTDSDGSSSIALHEVVSYAVTGFLVGTAITLCIMSSQRRTMLYLT</sequence>
<evidence type="ECO:0000313" key="5">
    <source>
        <dbReference type="Proteomes" id="UP001176059"/>
    </source>
</evidence>
<keyword evidence="2" id="KW-1133">Transmembrane helix</keyword>
<dbReference type="EMBL" id="JANVFO010000066">
    <property type="protein sequence ID" value="KAJ3719094.1"/>
    <property type="molecule type" value="Genomic_DNA"/>
</dbReference>
<keyword evidence="2" id="KW-0472">Membrane</keyword>
<organism evidence="4 5">
    <name type="scientific">Lentinula guzmanii</name>
    <dbReference type="NCBI Taxonomy" id="2804957"/>
    <lineage>
        <taxon>Eukaryota</taxon>
        <taxon>Fungi</taxon>
        <taxon>Dikarya</taxon>
        <taxon>Basidiomycota</taxon>
        <taxon>Agaricomycotina</taxon>
        <taxon>Agaricomycetes</taxon>
        <taxon>Agaricomycetidae</taxon>
        <taxon>Agaricales</taxon>
        <taxon>Marasmiineae</taxon>
        <taxon>Omphalotaceae</taxon>
        <taxon>Lentinula</taxon>
    </lineage>
</organism>
<feature type="region of interest" description="Disordered" evidence="1">
    <location>
        <begin position="435"/>
        <end position="543"/>
    </location>
</feature>
<dbReference type="Proteomes" id="UP001176059">
    <property type="component" value="Unassembled WGS sequence"/>
</dbReference>
<reference evidence="4" key="2">
    <citation type="journal article" date="2023" name="Proc. Natl. Acad. Sci. U.S.A.">
        <title>A global phylogenomic analysis of the shiitake genus Lentinula.</title>
        <authorList>
            <person name="Sierra-Patev S."/>
            <person name="Min B."/>
            <person name="Naranjo-Ortiz M."/>
            <person name="Looney B."/>
            <person name="Konkel Z."/>
            <person name="Slot J.C."/>
            <person name="Sakamoto Y."/>
            <person name="Steenwyk J.L."/>
            <person name="Rokas A."/>
            <person name="Carro J."/>
            <person name="Camarero S."/>
            <person name="Ferreira P."/>
            <person name="Molpeceres G."/>
            <person name="Ruiz-Duenas F.J."/>
            <person name="Serrano A."/>
            <person name="Henrissat B."/>
            <person name="Drula E."/>
            <person name="Hughes K.W."/>
            <person name="Mata J.L."/>
            <person name="Ishikawa N.K."/>
            <person name="Vargas-Isla R."/>
            <person name="Ushijima S."/>
            <person name="Smith C.A."/>
            <person name="Donoghue J."/>
            <person name="Ahrendt S."/>
            <person name="Andreopoulos W."/>
            <person name="He G."/>
            <person name="LaButti K."/>
            <person name="Lipzen A."/>
            <person name="Ng V."/>
            <person name="Riley R."/>
            <person name="Sandor L."/>
            <person name="Barry K."/>
            <person name="Martinez A.T."/>
            <person name="Xiao Y."/>
            <person name="Gibbons J.G."/>
            <person name="Terashima K."/>
            <person name="Grigoriev I.V."/>
            <person name="Hibbett D."/>
        </authorList>
    </citation>
    <scope>NUCLEOTIDE SEQUENCE</scope>
    <source>
        <strain evidence="4">ET3784</strain>
    </source>
</reference>
<feature type="transmembrane region" description="Helical" evidence="2">
    <location>
        <begin position="632"/>
        <end position="651"/>
    </location>
</feature>
<keyword evidence="2" id="KW-0812">Transmembrane</keyword>
<name>A0AA38MWH7_9AGAR</name>
<proteinExistence type="predicted"/>
<protein>
    <recommendedName>
        <fullName evidence="3">DUF7587 domain-containing protein</fullName>
    </recommendedName>
</protein>
<evidence type="ECO:0000313" key="4">
    <source>
        <dbReference type="EMBL" id="KAJ3719094.1"/>
    </source>
</evidence>
<evidence type="ECO:0000256" key="2">
    <source>
        <dbReference type="SAM" id="Phobius"/>
    </source>
</evidence>